<name>A0ABQ5U0P8_9PROT</name>
<proteinExistence type="inferred from homology"/>
<dbReference type="InterPro" id="IPR005656">
    <property type="entry name" value="MmgE_PrpD"/>
</dbReference>
<reference evidence="4" key="1">
    <citation type="journal article" date="2014" name="Int. J. Syst. Evol. Microbiol.">
        <title>Complete genome of a new Firmicutes species belonging to the dominant human colonic microbiota ('Ruminococcus bicirculans') reveals two chromosomes and a selective capacity to utilize plant glucans.</title>
        <authorList>
            <consortium name="NISC Comparative Sequencing Program"/>
            <person name="Wegmann U."/>
            <person name="Louis P."/>
            <person name="Goesmann A."/>
            <person name="Henrissat B."/>
            <person name="Duncan S.H."/>
            <person name="Flint H.J."/>
        </authorList>
    </citation>
    <scope>NUCLEOTIDE SEQUENCE</scope>
    <source>
        <strain evidence="4">NBRC 103408</strain>
    </source>
</reference>
<dbReference type="InterPro" id="IPR042188">
    <property type="entry name" value="MmgE/PrpD_sf_2"/>
</dbReference>
<dbReference type="Pfam" id="PF19305">
    <property type="entry name" value="MmgE_PrpD_C"/>
    <property type="match status" value="1"/>
</dbReference>
<organism evidence="4 5">
    <name type="scientific">Sneathiella chinensis</name>
    <dbReference type="NCBI Taxonomy" id="349750"/>
    <lineage>
        <taxon>Bacteria</taxon>
        <taxon>Pseudomonadati</taxon>
        <taxon>Pseudomonadota</taxon>
        <taxon>Alphaproteobacteria</taxon>
        <taxon>Sneathiellales</taxon>
        <taxon>Sneathiellaceae</taxon>
        <taxon>Sneathiella</taxon>
    </lineage>
</organism>
<evidence type="ECO:0000256" key="1">
    <source>
        <dbReference type="ARBA" id="ARBA00006174"/>
    </source>
</evidence>
<sequence>MTKTCSMAVTLGDWVASNSRPQSDSARKRALAALADGIACIFAGSRDSATETVLQSTLRSHGRGDCLVLGHKETLPPAGAALVNGTAAHALDFDDNFLPGLTHATAVLVPALLAAGQATDSSGLQILEAYMVGLELHARIGALVNPNHYEAGWHATATTGTIGTAGAVASLIGLSAGQITTAMSIAFSLASGSKIQFGTTTKPTHAGFAAHNAVQAAFLARHGLEAQTNFLTGQWGFRDLFGAGASTPPEEALAGLGATWAIESHGLMAKRFPCCGSAHKALDAVEMLKQEHGISLDNIEKVTAYLPTPLHHNLRFDTPKTASEARFSFSYPAVRLLAHGYLSLGHFTDEAVQEEAIRQHLGKFVREDCQFTPKTADYPVRATAILKNGAEVTTEIRHVRGSIDSPLSDAETHKKFTDCLAWSGTSGNETLYERIQSFDRHTNVSSLFNP</sequence>
<feature type="domain" description="MmgE/PrpD C-terminal" evidence="3">
    <location>
        <begin position="272"/>
        <end position="425"/>
    </location>
</feature>
<protein>
    <submittedName>
        <fullName evidence="4">2-methylcitrate dehydratase</fullName>
    </submittedName>
</protein>
<dbReference type="Gene3D" id="1.10.4100.10">
    <property type="entry name" value="2-methylcitrate dehydratase PrpD"/>
    <property type="match status" value="1"/>
</dbReference>
<dbReference type="PANTHER" id="PTHR16943:SF8">
    <property type="entry name" value="2-METHYLCITRATE DEHYDRATASE"/>
    <property type="match status" value="1"/>
</dbReference>
<gene>
    <name evidence="4" type="ORF">GCM10007924_01140</name>
</gene>
<dbReference type="InterPro" id="IPR042183">
    <property type="entry name" value="MmgE/PrpD_sf_1"/>
</dbReference>
<reference evidence="4" key="2">
    <citation type="submission" date="2023-01" db="EMBL/GenBank/DDBJ databases">
        <title>Draft genome sequence of Sneathiella chinensis strain NBRC 103408.</title>
        <authorList>
            <person name="Sun Q."/>
            <person name="Mori K."/>
        </authorList>
    </citation>
    <scope>NUCLEOTIDE SEQUENCE</scope>
    <source>
        <strain evidence="4">NBRC 103408</strain>
    </source>
</reference>
<accession>A0ABQ5U0P8</accession>
<dbReference type="Pfam" id="PF03972">
    <property type="entry name" value="MmgE_PrpD_N"/>
    <property type="match status" value="1"/>
</dbReference>
<dbReference type="Proteomes" id="UP001161409">
    <property type="component" value="Unassembled WGS sequence"/>
</dbReference>
<comment type="caution">
    <text evidence="4">The sequence shown here is derived from an EMBL/GenBank/DDBJ whole genome shotgun (WGS) entry which is preliminary data.</text>
</comment>
<evidence type="ECO:0000313" key="4">
    <source>
        <dbReference type="EMBL" id="GLQ04893.1"/>
    </source>
</evidence>
<evidence type="ECO:0000259" key="2">
    <source>
        <dbReference type="Pfam" id="PF03972"/>
    </source>
</evidence>
<keyword evidence="5" id="KW-1185">Reference proteome</keyword>
<dbReference type="InterPro" id="IPR045337">
    <property type="entry name" value="MmgE_PrpD_C"/>
</dbReference>
<dbReference type="InterPro" id="IPR045336">
    <property type="entry name" value="MmgE_PrpD_N"/>
</dbReference>
<dbReference type="SUPFAM" id="SSF103378">
    <property type="entry name" value="2-methylcitrate dehydratase PrpD"/>
    <property type="match status" value="1"/>
</dbReference>
<evidence type="ECO:0000259" key="3">
    <source>
        <dbReference type="Pfam" id="PF19305"/>
    </source>
</evidence>
<feature type="domain" description="MmgE/PrpD N-terminal" evidence="2">
    <location>
        <begin position="11"/>
        <end position="245"/>
    </location>
</feature>
<dbReference type="RefSeq" id="WP_169558934.1">
    <property type="nucleotide sequence ID" value="NZ_BSNF01000001.1"/>
</dbReference>
<evidence type="ECO:0000313" key="5">
    <source>
        <dbReference type="Proteomes" id="UP001161409"/>
    </source>
</evidence>
<dbReference type="InterPro" id="IPR036148">
    <property type="entry name" value="MmgE/PrpD_sf"/>
</dbReference>
<comment type="similarity">
    <text evidence="1">Belongs to the PrpD family.</text>
</comment>
<dbReference type="EMBL" id="BSNF01000001">
    <property type="protein sequence ID" value="GLQ04893.1"/>
    <property type="molecule type" value="Genomic_DNA"/>
</dbReference>
<dbReference type="PANTHER" id="PTHR16943">
    <property type="entry name" value="2-METHYLCITRATE DEHYDRATASE-RELATED"/>
    <property type="match status" value="1"/>
</dbReference>
<dbReference type="Gene3D" id="3.30.1330.120">
    <property type="entry name" value="2-methylcitrate dehydratase PrpD"/>
    <property type="match status" value="1"/>
</dbReference>